<name>A0A0F9HLN8_9ZZZZ</name>
<dbReference type="InterPro" id="IPR050721">
    <property type="entry name" value="Trk_Ktr_HKT_K-transport"/>
</dbReference>
<reference evidence="2" key="1">
    <citation type="journal article" date="2015" name="Nature">
        <title>Complex archaea that bridge the gap between prokaryotes and eukaryotes.</title>
        <authorList>
            <person name="Spang A."/>
            <person name="Saw J.H."/>
            <person name="Jorgensen S.L."/>
            <person name="Zaremba-Niedzwiedzka K."/>
            <person name="Martijn J."/>
            <person name="Lind A.E."/>
            <person name="van Eijk R."/>
            <person name="Schleper C."/>
            <person name="Guy L."/>
            <person name="Ettema T.J."/>
        </authorList>
    </citation>
    <scope>NUCLEOTIDE SEQUENCE</scope>
</reference>
<sequence>MSPTHQFAVIGLGRFGERLAKELADAGAEVIAVDRRPELVERIRDRVALAVCLDATDAEALRAQGLDEQASHHFLRAIERGLESSQTHYD</sequence>
<dbReference type="GO" id="GO:0006813">
    <property type="term" value="P:potassium ion transport"/>
    <property type="evidence" value="ECO:0007669"/>
    <property type="project" value="InterPro"/>
</dbReference>
<gene>
    <name evidence="2" type="ORF">LCGC14_1689670</name>
</gene>
<feature type="domain" description="RCK N-terminal" evidence="1">
    <location>
        <begin position="7"/>
        <end position="68"/>
    </location>
</feature>
<accession>A0A0F9HLN8</accession>
<dbReference type="InterPro" id="IPR036291">
    <property type="entry name" value="NAD(P)-bd_dom_sf"/>
</dbReference>
<dbReference type="AlphaFoldDB" id="A0A0F9HLN8"/>
<dbReference type="EMBL" id="LAZR01014762">
    <property type="protein sequence ID" value="KKM16057.1"/>
    <property type="molecule type" value="Genomic_DNA"/>
</dbReference>
<comment type="caution">
    <text evidence="2">The sequence shown here is derived from an EMBL/GenBank/DDBJ whole genome shotgun (WGS) entry which is preliminary data.</text>
</comment>
<dbReference type="PANTHER" id="PTHR43833:SF7">
    <property type="entry name" value="KTR SYSTEM POTASSIUM UPTAKE PROTEIN C"/>
    <property type="match status" value="1"/>
</dbReference>
<dbReference type="Pfam" id="PF02254">
    <property type="entry name" value="TrkA_N"/>
    <property type="match status" value="1"/>
</dbReference>
<dbReference type="Gene3D" id="3.40.50.720">
    <property type="entry name" value="NAD(P)-binding Rossmann-like Domain"/>
    <property type="match status" value="1"/>
</dbReference>
<organism evidence="2">
    <name type="scientific">marine sediment metagenome</name>
    <dbReference type="NCBI Taxonomy" id="412755"/>
    <lineage>
        <taxon>unclassified sequences</taxon>
        <taxon>metagenomes</taxon>
        <taxon>ecological metagenomes</taxon>
    </lineage>
</organism>
<evidence type="ECO:0000313" key="2">
    <source>
        <dbReference type="EMBL" id="KKM16057.1"/>
    </source>
</evidence>
<evidence type="ECO:0000259" key="1">
    <source>
        <dbReference type="Pfam" id="PF02254"/>
    </source>
</evidence>
<feature type="non-terminal residue" evidence="2">
    <location>
        <position position="90"/>
    </location>
</feature>
<proteinExistence type="predicted"/>
<dbReference type="PANTHER" id="PTHR43833">
    <property type="entry name" value="POTASSIUM CHANNEL PROTEIN 2-RELATED-RELATED"/>
    <property type="match status" value="1"/>
</dbReference>
<dbReference type="SUPFAM" id="SSF51735">
    <property type="entry name" value="NAD(P)-binding Rossmann-fold domains"/>
    <property type="match status" value="1"/>
</dbReference>
<dbReference type="InterPro" id="IPR003148">
    <property type="entry name" value="RCK_N"/>
</dbReference>
<protein>
    <recommendedName>
        <fullName evidence="1">RCK N-terminal domain-containing protein</fullName>
    </recommendedName>
</protein>